<keyword evidence="2" id="KW-1185">Reference proteome</keyword>
<proteinExistence type="predicted"/>
<reference evidence="1 2" key="1">
    <citation type="submission" date="2024-05" db="EMBL/GenBank/DDBJ databases">
        <title>Haplotype-resolved chromosome-level genome assembly of Huyou (Citrus changshanensis).</title>
        <authorList>
            <person name="Miao C."/>
            <person name="Chen W."/>
            <person name="Wu Y."/>
            <person name="Wang L."/>
            <person name="Zhao S."/>
            <person name="Grierson D."/>
            <person name="Xu C."/>
            <person name="Chen K."/>
        </authorList>
    </citation>
    <scope>NUCLEOTIDE SEQUENCE [LARGE SCALE GENOMIC DNA]</scope>
    <source>
        <strain evidence="1">01-14</strain>
        <tissue evidence="1">Leaf</tissue>
    </source>
</reference>
<name>A0AAP0MPH3_9ROSI</name>
<sequence length="72" mass="8580">MPAEGTKMKTRPWPGRWPLYGVMEKVKDVSNDLTVDEFEDVKKLLRFLLEFRRNFPGFLRDFLAGHSFRFTN</sequence>
<dbReference type="EMBL" id="JBCGBO010000003">
    <property type="protein sequence ID" value="KAK9216267.1"/>
    <property type="molecule type" value="Genomic_DNA"/>
</dbReference>
<comment type="caution">
    <text evidence="1">The sequence shown here is derived from an EMBL/GenBank/DDBJ whole genome shotgun (WGS) entry which is preliminary data.</text>
</comment>
<dbReference type="AlphaFoldDB" id="A0AAP0MPH3"/>
<dbReference type="Proteomes" id="UP001428341">
    <property type="component" value="Unassembled WGS sequence"/>
</dbReference>
<gene>
    <name evidence="1" type="ORF">WN944_008274</name>
</gene>
<organism evidence="1 2">
    <name type="scientific">Citrus x changshan-huyou</name>
    <dbReference type="NCBI Taxonomy" id="2935761"/>
    <lineage>
        <taxon>Eukaryota</taxon>
        <taxon>Viridiplantae</taxon>
        <taxon>Streptophyta</taxon>
        <taxon>Embryophyta</taxon>
        <taxon>Tracheophyta</taxon>
        <taxon>Spermatophyta</taxon>
        <taxon>Magnoliopsida</taxon>
        <taxon>eudicotyledons</taxon>
        <taxon>Gunneridae</taxon>
        <taxon>Pentapetalae</taxon>
        <taxon>rosids</taxon>
        <taxon>malvids</taxon>
        <taxon>Sapindales</taxon>
        <taxon>Rutaceae</taxon>
        <taxon>Aurantioideae</taxon>
        <taxon>Citrus</taxon>
    </lineage>
</organism>
<evidence type="ECO:0000313" key="1">
    <source>
        <dbReference type="EMBL" id="KAK9216267.1"/>
    </source>
</evidence>
<evidence type="ECO:0000313" key="2">
    <source>
        <dbReference type="Proteomes" id="UP001428341"/>
    </source>
</evidence>
<accession>A0AAP0MPH3</accession>
<protein>
    <submittedName>
        <fullName evidence="1">Uncharacterized protein</fullName>
    </submittedName>
</protein>